<sequence length="110" mass="12018">MSGFLRTLPKPGSRRCTEGATHEAAAGHTKPQKEERLVVEIRTARASVEAQGGRICINEAKKKDEAANLNFETQISRDRTHCSRRSLVVAVMSTFAQERQPPPPPAASPP</sequence>
<evidence type="ECO:0000313" key="2">
    <source>
        <dbReference type="EMBL" id="KAA8896355.1"/>
    </source>
</evidence>
<reference evidence="2 3" key="1">
    <citation type="submission" date="2019-09" db="EMBL/GenBank/DDBJ databases">
        <title>Draft genome of the ectomycorrhizal ascomycete Sphaerosporella brunnea.</title>
        <authorList>
            <consortium name="DOE Joint Genome Institute"/>
            <person name="Benucci G.M."/>
            <person name="Marozzi G."/>
            <person name="Antonielli L."/>
            <person name="Sanchez S."/>
            <person name="Marco P."/>
            <person name="Wang X."/>
            <person name="Falini L.B."/>
            <person name="Barry K."/>
            <person name="Haridas S."/>
            <person name="Lipzen A."/>
            <person name="Labutti K."/>
            <person name="Grigoriev I.V."/>
            <person name="Murat C."/>
            <person name="Martin F."/>
            <person name="Albertini E."/>
            <person name="Donnini D."/>
            <person name="Bonito G."/>
        </authorList>
    </citation>
    <scope>NUCLEOTIDE SEQUENCE [LARGE SCALE GENOMIC DNA]</scope>
    <source>
        <strain evidence="2 3">Sb_GMNB300</strain>
    </source>
</reference>
<dbReference type="AlphaFoldDB" id="A0A5J5ELQ0"/>
<dbReference type="Proteomes" id="UP000326924">
    <property type="component" value="Unassembled WGS sequence"/>
</dbReference>
<protein>
    <submittedName>
        <fullName evidence="2">Uncharacterized protein</fullName>
    </submittedName>
</protein>
<keyword evidence="3" id="KW-1185">Reference proteome</keyword>
<name>A0A5J5ELQ0_9PEZI</name>
<accession>A0A5J5ELQ0</accession>
<gene>
    <name evidence="2" type="ORF">FN846DRAFT_910748</name>
</gene>
<evidence type="ECO:0000256" key="1">
    <source>
        <dbReference type="SAM" id="MobiDB-lite"/>
    </source>
</evidence>
<dbReference type="EMBL" id="VXIS01000214">
    <property type="protein sequence ID" value="KAA8896355.1"/>
    <property type="molecule type" value="Genomic_DNA"/>
</dbReference>
<proteinExistence type="predicted"/>
<comment type="caution">
    <text evidence="2">The sequence shown here is derived from an EMBL/GenBank/DDBJ whole genome shotgun (WGS) entry which is preliminary data.</text>
</comment>
<evidence type="ECO:0000313" key="3">
    <source>
        <dbReference type="Proteomes" id="UP000326924"/>
    </source>
</evidence>
<dbReference type="InParanoid" id="A0A5J5ELQ0"/>
<feature type="region of interest" description="Disordered" evidence="1">
    <location>
        <begin position="1"/>
        <end position="33"/>
    </location>
</feature>
<organism evidence="2 3">
    <name type="scientific">Sphaerosporella brunnea</name>
    <dbReference type="NCBI Taxonomy" id="1250544"/>
    <lineage>
        <taxon>Eukaryota</taxon>
        <taxon>Fungi</taxon>
        <taxon>Dikarya</taxon>
        <taxon>Ascomycota</taxon>
        <taxon>Pezizomycotina</taxon>
        <taxon>Pezizomycetes</taxon>
        <taxon>Pezizales</taxon>
        <taxon>Pyronemataceae</taxon>
        <taxon>Sphaerosporella</taxon>
    </lineage>
</organism>